<protein>
    <submittedName>
        <fullName evidence="1">Uncharacterized protein</fullName>
    </submittedName>
</protein>
<dbReference type="EMBL" id="SLWV01000003">
    <property type="protein sequence ID" value="TCO79154.1"/>
    <property type="molecule type" value="Genomic_DNA"/>
</dbReference>
<proteinExistence type="predicted"/>
<reference evidence="1 2" key="1">
    <citation type="submission" date="2019-03" db="EMBL/GenBank/DDBJ databases">
        <title>Genomic Encyclopedia of Type Strains, Phase IV (KMG-IV): sequencing the most valuable type-strain genomes for metagenomic binning, comparative biology and taxonomic classification.</title>
        <authorList>
            <person name="Goeker M."/>
        </authorList>
    </citation>
    <scope>NUCLEOTIDE SEQUENCE [LARGE SCALE GENOMIC DNA]</scope>
    <source>
        <strain evidence="1 2">DSM 102940</strain>
    </source>
</reference>
<gene>
    <name evidence="1" type="ORF">EV214_103206</name>
</gene>
<comment type="caution">
    <text evidence="1">The sequence shown here is derived from an EMBL/GenBank/DDBJ whole genome shotgun (WGS) entry which is preliminary data.</text>
</comment>
<dbReference type="AlphaFoldDB" id="A0A4R2KYK2"/>
<sequence length="40" mass="4617">MKGHIVQHGANGLVILKITKNYNPFMRQVFGMEELEEIKC</sequence>
<name>A0A4R2KYK2_9FIRM</name>
<evidence type="ECO:0000313" key="2">
    <source>
        <dbReference type="Proteomes" id="UP000294919"/>
    </source>
</evidence>
<evidence type="ECO:0000313" key="1">
    <source>
        <dbReference type="EMBL" id="TCO79154.1"/>
    </source>
</evidence>
<accession>A0A4R2KYK2</accession>
<keyword evidence="2" id="KW-1185">Reference proteome</keyword>
<dbReference type="Proteomes" id="UP000294919">
    <property type="component" value="Unassembled WGS sequence"/>
</dbReference>
<organism evidence="1 2">
    <name type="scientific">Marinisporobacter balticus</name>
    <dbReference type="NCBI Taxonomy" id="2018667"/>
    <lineage>
        <taxon>Bacteria</taxon>
        <taxon>Bacillati</taxon>
        <taxon>Bacillota</taxon>
        <taxon>Clostridia</taxon>
        <taxon>Peptostreptococcales</taxon>
        <taxon>Thermotaleaceae</taxon>
        <taxon>Marinisporobacter</taxon>
    </lineage>
</organism>